<keyword evidence="10" id="KW-1185">Reference proteome</keyword>
<accession>A0A4U6QDZ7</accession>
<comment type="similarity">
    <text evidence="1">Belongs to the sigma-70 factor family. ECF subfamily.</text>
</comment>
<dbReference type="Gene3D" id="1.10.10.10">
    <property type="entry name" value="Winged helix-like DNA-binding domain superfamily/Winged helix DNA-binding domain"/>
    <property type="match status" value="1"/>
</dbReference>
<evidence type="ECO:0000313" key="9">
    <source>
        <dbReference type="EMBL" id="TKV58447.1"/>
    </source>
</evidence>
<evidence type="ECO:0000256" key="2">
    <source>
        <dbReference type="ARBA" id="ARBA00023015"/>
    </source>
</evidence>
<dbReference type="GO" id="GO:0016987">
    <property type="term" value="F:sigma factor activity"/>
    <property type="evidence" value="ECO:0007669"/>
    <property type="project" value="UniProtKB-KW"/>
</dbReference>
<dbReference type="AlphaFoldDB" id="A0A4U6QDZ7"/>
<dbReference type="InterPro" id="IPR013324">
    <property type="entry name" value="RNA_pol_sigma_r3/r4-like"/>
</dbReference>
<dbReference type="Gene3D" id="1.10.1740.10">
    <property type="match status" value="1"/>
</dbReference>
<dbReference type="Pfam" id="PF04542">
    <property type="entry name" value="Sigma70_r2"/>
    <property type="match status" value="1"/>
</dbReference>
<dbReference type="PANTHER" id="PTHR43133:SF50">
    <property type="entry name" value="ECF RNA POLYMERASE SIGMA FACTOR SIGM"/>
    <property type="match status" value="1"/>
</dbReference>
<dbReference type="SUPFAM" id="SSF88946">
    <property type="entry name" value="Sigma2 domain of RNA polymerase sigma factors"/>
    <property type="match status" value="1"/>
</dbReference>
<comment type="caution">
    <text evidence="9">The sequence shown here is derived from an EMBL/GenBank/DDBJ whole genome shotgun (WGS) entry which is preliminary data.</text>
</comment>
<dbReference type="EMBL" id="SZZH01000003">
    <property type="protein sequence ID" value="TKV58447.1"/>
    <property type="molecule type" value="Genomic_DNA"/>
</dbReference>
<gene>
    <name evidence="9" type="ORF">FDO65_12845</name>
</gene>
<feature type="region of interest" description="Disordered" evidence="6">
    <location>
        <begin position="73"/>
        <end position="96"/>
    </location>
</feature>
<dbReference type="Proteomes" id="UP000306985">
    <property type="component" value="Unassembled WGS sequence"/>
</dbReference>
<evidence type="ECO:0000259" key="8">
    <source>
        <dbReference type="Pfam" id="PF08281"/>
    </source>
</evidence>
<evidence type="ECO:0000256" key="6">
    <source>
        <dbReference type="SAM" id="MobiDB-lite"/>
    </source>
</evidence>
<dbReference type="InterPro" id="IPR013325">
    <property type="entry name" value="RNA_pol_sigma_r2"/>
</dbReference>
<protein>
    <submittedName>
        <fullName evidence="9">SigE family RNA polymerase sigma factor</fullName>
    </submittedName>
</protein>
<sequence>MADRATFSTLVRDRAPAWRRTAYLICGNWAQAEDLTQSVLLRMYLKWPSIDPNGIDAYARVAIARLAVDESRRPHRRREVSSGQLPDRGADYASPDEAMDVRRALTGLPRGQRATLVLRYYAGFSVAETAAALGITEGTVKSQTAKGIAALRERLSAAPAGETEGRGPR</sequence>
<keyword evidence="3" id="KW-0731">Sigma factor</keyword>
<evidence type="ECO:0000313" key="10">
    <source>
        <dbReference type="Proteomes" id="UP000306985"/>
    </source>
</evidence>
<evidence type="ECO:0000256" key="4">
    <source>
        <dbReference type="ARBA" id="ARBA00023125"/>
    </source>
</evidence>
<evidence type="ECO:0000256" key="1">
    <source>
        <dbReference type="ARBA" id="ARBA00010641"/>
    </source>
</evidence>
<evidence type="ECO:0000259" key="7">
    <source>
        <dbReference type="Pfam" id="PF04542"/>
    </source>
</evidence>
<evidence type="ECO:0000256" key="3">
    <source>
        <dbReference type="ARBA" id="ARBA00023082"/>
    </source>
</evidence>
<dbReference type="RefSeq" id="WP_137450110.1">
    <property type="nucleotide sequence ID" value="NZ_SZZH01000003.1"/>
</dbReference>
<name>A0A4U6QDZ7_9ACTN</name>
<dbReference type="Pfam" id="PF08281">
    <property type="entry name" value="Sigma70_r4_2"/>
    <property type="match status" value="1"/>
</dbReference>
<dbReference type="GO" id="GO:0003677">
    <property type="term" value="F:DNA binding"/>
    <property type="evidence" value="ECO:0007669"/>
    <property type="project" value="UniProtKB-KW"/>
</dbReference>
<dbReference type="NCBIfam" id="TIGR02937">
    <property type="entry name" value="sigma70-ECF"/>
    <property type="match status" value="1"/>
</dbReference>
<keyword evidence="5" id="KW-0804">Transcription</keyword>
<keyword evidence="2" id="KW-0805">Transcription regulation</keyword>
<dbReference type="InterPro" id="IPR013249">
    <property type="entry name" value="RNA_pol_sigma70_r4_t2"/>
</dbReference>
<dbReference type="CDD" id="cd06171">
    <property type="entry name" value="Sigma70_r4"/>
    <property type="match status" value="1"/>
</dbReference>
<dbReference type="OrthoDB" id="3688906at2"/>
<dbReference type="InterPro" id="IPR007627">
    <property type="entry name" value="RNA_pol_sigma70_r2"/>
</dbReference>
<dbReference type="InterPro" id="IPR039425">
    <property type="entry name" value="RNA_pol_sigma-70-like"/>
</dbReference>
<keyword evidence="4" id="KW-0238">DNA-binding</keyword>
<dbReference type="GO" id="GO:0006352">
    <property type="term" value="P:DNA-templated transcription initiation"/>
    <property type="evidence" value="ECO:0007669"/>
    <property type="project" value="InterPro"/>
</dbReference>
<dbReference type="InterPro" id="IPR036388">
    <property type="entry name" value="WH-like_DNA-bd_sf"/>
</dbReference>
<proteinExistence type="inferred from homology"/>
<reference evidence="9 10" key="1">
    <citation type="submission" date="2019-05" db="EMBL/GenBank/DDBJ databases">
        <title>Nakamurella sp. N5BH11, whole genome shotgun sequence.</title>
        <authorList>
            <person name="Tuo L."/>
        </authorList>
    </citation>
    <scope>NUCLEOTIDE SEQUENCE [LARGE SCALE GENOMIC DNA]</scope>
    <source>
        <strain evidence="9 10">N5BH11</strain>
    </source>
</reference>
<dbReference type="InterPro" id="IPR014284">
    <property type="entry name" value="RNA_pol_sigma-70_dom"/>
</dbReference>
<dbReference type="PANTHER" id="PTHR43133">
    <property type="entry name" value="RNA POLYMERASE ECF-TYPE SIGMA FACTO"/>
    <property type="match status" value="1"/>
</dbReference>
<feature type="domain" description="RNA polymerase sigma-70 region 2" evidence="7">
    <location>
        <begin position="10"/>
        <end position="74"/>
    </location>
</feature>
<feature type="domain" description="RNA polymerase sigma factor 70 region 4 type 2" evidence="8">
    <location>
        <begin position="100"/>
        <end position="151"/>
    </location>
</feature>
<evidence type="ECO:0000256" key="5">
    <source>
        <dbReference type="ARBA" id="ARBA00023163"/>
    </source>
</evidence>
<dbReference type="SUPFAM" id="SSF88659">
    <property type="entry name" value="Sigma3 and sigma4 domains of RNA polymerase sigma factors"/>
    <property type="match status" value="1"/>
</dbReference>
<organism evidence="9 10">
    <name type="scientific">Nakamurella flava</name>
    <dbReference type="NCBI Taxonomy" id="2576308"/>
    <lineage>
        <taxon>Bacteria</taxon>
        <taxon>Bacillati</taxon>
        <taxon>Actinomycetota</taxon>
        <taxon>Actinomycetes</taxon>
        <taxon>Nakamurellales</taxon>
        <taxon>Nakamurellaceae</taxon>
        <taxon>Nakamurella</taxon>
    </lineage>
</organism>